<evidence type="ECO:0000313" key="1">
    <source>
        <dbReference type="EMBL" id="KAH7914113.1"/>
    </source>
</evidence>
<reference evidence="1" key="1">
    <citation type="journal article" date="2021" name="New Phytol.">
        <title>Evolutionary innovations through gain and loss of genes in the ectomycorrhizal Boletales.</title>
        <authorList>
            <person name="Wu G."/>
            <person name="Miyauchi S."/>
            <person name="Morin E."/>
            <person name="Kuo A."/>
            <person name="Drula E."/>
            <person name="Varga T."/>
            <person name="Kohler A."/>
            <person name="Feng B."/>
            <person name="Cao Y."/>
            <person name="Lipzen A."/>
            <person name="Daum C."/>
            <person name="Hundley H."/>
            <person name="Pangilinan J."/>
            <person name="Johnson J."/>
            <person name="Barry K."/>
            <person name="LaButti K."/>
            <person name="Ng V."/>
            <person name="Ahrendt S."/>
            <person name="Min B."/>
            <person name="Choi I.G."/>
            <person name="Park H."/>
            <person name="Plett J.M."/>
            <person name="Magnuson J."/>
            <person name="Spatafora J.W."/>
            <person name="Nagy L.G."/>
            <person name="Henrissat B."/>
            <person name="Grigoriev I.V."/>
            <person name="Yang Z.L."/>
            <person name="Xu J."/>
            <person name="Martin F.M."/>
        </authorList>
    </citation>
    <scope>NUCLEOTIDE SEQUENCE</scope>
    <source>
        <strain evidence="1">ATCC 28755</strain>
    </source>
</reference>
<protein>
    <submittedName>
        <fullName evidence="1">Autophagy-related protein 27</fullName>
    </submittedName>
</protein>
<evidence type="ECO:0000313" key="2">
    <source>
        <dbReference type="Proteomes" id="UP000790377"/>
    </source>
</evidence>
<comment type="caution">
    <text evidence="1">The sequence shown here is derived from an EMBL/GenBank/DDBJ whole genome shotgun (WGS) entry which is preliminary data.</text>
</comment>
<organism evidence="1 2">
    <name type="scientific">Hygrophoropsis aurantiaca</name>
    <dbReference type="NCBI Taxonomy" id="72124"/>
    <lineage>
        <taxon>Eukaryota</taxon>
        <taxon>Fungi</taxon>
        <taxon>Dikarya</taxon>
        <taxon>Basidiomycota</taxon>
        <taxon>Agaricomycotina</taxon>
        <taxon>Agaricomycetes</taxon>
        <taxon>Agaricomycetidae</taxon>
        <taxon>Boletales</taxon>
        <taxon>Coniophorineae</taxon>
        <taxon>Hygrophoropsidaceae</taxon>
        <taxon>Hygrophoropsis</taxon>
    </lineage>
</organism>
<keyword evidence="2" id="KW-1185">Reference proteome</keyword>
<accession>A0ACB8AN09</accession>
<name>A0ACB8AN09_9AGAM</name>
<gene>
    <name evidence="1" type="ORF">BJ138DRAFT_1144429</name>
</gene>
<sequence length="293" mass="31747">MTSRRRTPYTAALYIASLFLVSAAQDPYDCSKLKLDSLNYDLSPLAGVRTVSRTRDTPPSTMIDELGFDVCAELSPLDGVAEQDQCPSGTRACLRKINRKGEGDSDRVVAVIPVAQSSSLSPSYSALTSSKGLSITLHGSSYPANANPISQSFKLSLICAESASDPKFTSYENGQVSVEWSAPAACGSSSDDKEKTPPPPKEDDKKTGGDNDSAKENVGNGMGWFFLVLFLAFATYMGLGAYYNYSNYGARGIDLIPHRDFWREVPYMLRDVASHLCSTVRPRRSSRGGYIAV</sequence>
<proteinExistence type="predicted"/>
<dbReference type="EMBL" id="MU267618">
    <property type="protein sequence ID" value="KAH7914113.1"/>
    <property type="molecule type" value="Genomic_DNA"/>
</dbReference>
<dbReference type="Proteomes" id="UP000790377">
    <property type="component" value="Unassembled WGS sequence"/>
</dbReference>